<feature type="region of interest" description="Disordered" evidence="1">
    <location>
        <begin position="41"/>
        <end position="146"/>
    </location>
</feature>
<feature type="compositionally biased region" description="Basic and acidic residues" evidence="1">
    <location>
        <begin position="80"/>
        <end position="90"/>
    </location>
</feature>
<accession>A0ABP0IG68</accession>
<feature type="compositionally biased region" description="Basic residues" evidence="1">
    <location>
        <begin position="91"/>
        <end position="114"/>
    </location>
</feature>
<keyword evidence="3" id="KW-1185">Reference proteome</keyword>
<protein>
    <submittedName>
        <fullName evidence="2">Uncharacterized protein</fullName>
    </submittedName>
</protein>
<evidence type="ECO:0000313" key="3">
    <source>
        <dbReference type="Proteomes" id="UP001642464"/>
    </source>
</evidence>
<feature type="compositionally biased region" description="Basic and acidic residues" evidence="1">
    <location>
        <begin position="124"/>
        <end position="135"/>
    </location>
</feature>
<proteinExistence type="predicted"/>
<evidence type="ECO:0000256" key="1">
    <source>
        <dbReference type="SAM" id="MobiDB-lite"/>
    </source>
</evidence>
<name>A0ABP0IG68_9DINO</name>
<dbReference type="EMBL" id="CAXAMM010003532">
    <property type="protein sequence ID" value="CAK9000299.1"/>
    <property type="molecule type" value="Genomic_DNA"/>
</dbReference>
<evidence type="ECO:0000313" key="2">
    <source>
        <dbReference type="EMBL" id="CAK9000299.1"/>
    </source>
</evidence>
<reference evidence="2 3" key="1">
    <citation type="submission" date="2024-02" db="EMBL/GenBank/DDBJ databases">
        <authorList>
            <person name="Chen Y."/>
            <person name="Shah S."/>
            <person name="Dougan E. K."/>
            <person name="Thang M."/>
            <person name="Chan C."/>
        </authorList>
    </citation>
    <scope>NUCLEOTIDE SEQUENCE [LARGE SCALE GENOMIC DNA]</scope>
</reference>
<sequence>MATHVKVEKREESLGLGNLADTAGNLAFASQIQGFNDVLKSLGDAHGEPRKLKRKCAQENDTEEDADASSKDEDTTDNADEPHDDAAARKLEKRRQKKLKKAAKKARKSKRDKKSKQDAAGLSDSDKSNLSELRKVNRKLVKAKDT</sequence>
<gene>
    <name evidence="2" type="ORF">SCF082_LOCUS6435</name>
</gene>
<feature type="compositionally biased region" description="Basic residues" evidence="1">
    <location>
        <begin position="136"/>
        <end position="146"/>
    </location>
</feature>
<dbReference type="Proteomes" id="UP001642464">
    <property type="component" value="Unassembled WGS sequence"/>
</dbReference>
<organism evidence="2 3">
    <name type="scientific">Durusdinium trenchii</name>
    <dbReference type="NCBI Taxonomy" id="1381693"/>
    <lineage>
        <taxon>Eukaryota</taxon>
        <taxon>Sar</taxon>
        <taxon>Alveolata</taxon>
        <taxon>Dinophyceae</taxon>
        <taxon>Suessiales</taxon>
        <taxon>Symbiodiniaceae</taxon>
        <taxon>Durusdinium</taxon>
    </lineage>
</organism>
<comment type="caution">
    <text evidence="2">The sequence shown here is derived from an EMBL/GenBank/DDBJ whole genome shotgun (WGS) entry which is preliminary data.</text>
</comment>